<name>A0A0R1U0F8_9LACO</name>
<dbReference type="InterPro" id="IPR003416">
    <property type="entry name" value="MgtC/SapB/SrpB/YhiD_fam"/>
</dbReference>
<keyword evidence="5 7" id="KW-1133">Transmembrane helix</keyword>
<dbReference type="AlphaFoldDB" id="A0A0R1U0F8"/>
<dbReference type="PATRIC" id="fig|1423783.4.peg.1419"/>
<keyword evidence="6 7" id="KW-0472">Membrane</keyword>
<evidence type="ECO:0000256" key="6">
    <source>
        <dbReference type="ARBA" id="ARBA00023136"/>
    </source>
</evidence>
<dbReference type="STRING" id="1423783.FC50_GL001378"/>
<proteinExistence type="inferred from homology"/>
<feature type="domain" description="MgtC/SapB/SrpB/YhiD N-terminal" evidence="8">
    <location>
        <begin position="15"/>
        <end position="150"/>
    </location>
</feature>
<evidence type="ECO:0000256" key="3">
    <source>
        <dbReference type="ARBA" id="ARBA00022475"/>
    </source>
</evidence>
<dbReference type="EMBL" id="AZFJ01000049">
    <property type="protein sequence ID" value="KRL85972.1"/>
    <property type="molecule type" value="Genomic_DNA"/>
</dbReference>
<organism evidence="9 10">
    <name type="scientific">Lacticaseibacillus pantheris DSM 15945 = JCM 12539 = NBRC 106106</name>
    <dbReference type="NCBI Taxonomy" id="1423783"/>
    <lineage>
        <taxon>Bacteria</taxon>
        <taxon>Bacillati</taxon>
        <taxon>Bacillota</taxon>
        <taxon>Bacilli</taxon>
        <taxon>Lactobacillales</taxon>
        <taxon>Lactobacillaceae</taxon>
        <taxon>Lacticaseibacillus</taxon>
    </lineage>
</organism>
<dbReference type="GO" id="GO:0005886">
    <property type="term" value="C:plasma membrane"/>
    <property type="evidence" value="ECO:0007669"/>
    <property type="project" value="UniProtKB-SubCell"/>
</dbReference>
<keyword evidence="10" id="KW-1185">Reference proteome</keyword>
<protein>
    <submittedName>
        <fullName evidence="9">MgtC family protein</fullName>
    </submittedName>
</protein>
<evidence type="ECO:0000313" key="9">
    <source>
        <dbReference type="EMBL" id="KRL85972.1"/>
    </source>
</evidence>
<keyword evidence="4 7" id="KW-0812">Transmembrane</keyword>
<dbReference type="PANTHER" id="PTHR33778:SF1">
    <property type="entry name" value="MAGNESIUM TRANSPORTER YHID-RELATED"/>
    <property type="match status" value="1"/>
</dbReference>
<dbReference type="PRINTS" id="PR01837">
    <property type="entry name" value="MGTCSAPBPROT"/>
</dbReference>
<dbReference type="Proteomes" id="UP000051922">
    <property type="component" value="Unassembled WGS sequence"/>
</dbReference>
<reference evidence="9 10" key="1">
    <citation type="journal article" date="2015" name="Genome Announc.">
        <title>Expanding the biotechnology potential of lactobacilli through comparative genomics of 213 strains and associated genera.</title>
        <authorList>
            <person name="Sun Z."/>
            <person name="Harris H.M."/>
            <person name="McCann A."/>
            <person name="Guo C."/>
            <person name="Argimon S."/>
            <person name="Zhang W."/>
            <person name="Yang X."/>
            <person name="Jeffery I.B."/>
            <person name="Cooney J.C."/>
            <person name="Kagawa T.F."/>
            <person name="Liu W."/>
            <person name="Song Y."/>
            <person name="Salvetti E."/>
            <person name="Wrobel A."/>
            <person name="Rasinkangas P."/>
            <person name="Parkhill J."/>
            <person name="Rea M.C."/>
            <person name="O'Sullivan O."/>
            <person name="Ritari J."/>
            <person name="Douillard F.P."/>
            <person name="Paul Ross R."/>
            <person name="Yang R."/>
            <person name="Briner A.E."/>
            <person name="Felis G.E."/>
            <person name="de Vos W.M."/>
            <person name="Barrangou R."/>
            <person name="Klaenhammer T.R."/>
            <person name="Caufield P.W."/>
            <person name="Cui Y."/>
            <person name="Zhang H."/>
            <person name="O'Toole P.W."/>
        </authorList>
    </citation>
    <scope>NUCLEOTIDE SEQUENCE [LARGE SCALE GENOMIC DNA]</scope>
    <source>
        <strain evidence="9 10">DSM 15945</strain>
    </source>
</reference>
<feature type="transmembrane region" description="Helical" evidence="7">
    <location>
        <begin position="83"/>
        <end position="102"/>
    </location>
</feature>
<gene>
    <name evidence="9" type="ORF">FC50_GL001378</name>
</gene>
<evidence type="ECO:0000256" key="1">
    <source>
        <dbReference type="ARBA" id="ARBA00004651"/>
    </source>
</evidence>
<comment type="subcellular location">
    <subcellularLocation>
        <location evidence="1">Cell membrane</location>
        <topology evidence="1">Multi-pass membrane protein</topology>
    </subcellularLocation>
</comment>
<evidence type="ECO:0000256" key="5">
    <source>
        <dbReference type="ARBA" id="ARBA00022989"/>
    </source>
</evidence>
<feature type="transmembrane region" description="Helical" evidence="7">
    <location>
        <begin position="114"/>
        <end position="147"/>
    </location>
</feature>
<dbReference type="RefSeq" id="WP_054651134.1">
    <property type="nucleotide sequence ID" value="NZ_AZFJ01000049.1"/>
</dbReference>
<keyword evidence="3" id="KW-1003">Cell membrane</keyword>
<evidence type="ECO:0000256" key="4">
    <source>
        <dbReference type="ARBA" id="ARBA00022692"/>
    </source>
</evidence>
<comment type="caution">
    <text evidence="9">The sequence shown here is derived from an EMBL/GenBank/DDBJ whole genome shotgun (WGS) entry which is preliminary data.</text>
</comment>
<dbReference type="InterPro" id="IPR049177">
    <property type="entry name" value="MgtC_SapB_SrpB_YhiD_N"/>
</dbReference>
<evidence type="ECO:0000313" key="10">
    <source>
        <dbReference type="Proteomes" id="UP000051922"/>
    </source>
</evidence>
<dbReference type="OrthoDB" id="9811198at2"/>
<accession>A0A0R1U0F8</accession>
<evidence type="ECO:0000256" key="2">
    <source>
        <dbReference type="ARBA" id="ARBA00009298"/>
    </source>
</evidence>
<evidence type="ECO:0000259" key="8">
    <source>
        <dbReference type="Pfam" id="PF02308"/>
    </source>
</evidence>
<dbReference type="PANTHER" id="PTHR33778">
    <property type="entry name" value="PROTEIN MGTC"/>
    <property type="match status" value="1"/>
</dbReference>
<dbReference type="Pfam" id="PF02308">
    <property type="entry name" value="MgtC"/>
    <property type="match status" value="1"/>
</dbReference>
<comment type="similarity">
    <text evidence="2">Belongs to the MgtC/SapB family.</text>
</comment>
<evidence type="ECO:0000256" key="7">
    <source>
        <dbReference type="SAM" id="Phobius"/>
    </source>
</evidence>
<sequence>MSAYSVDITRIIIRLAMATVVAGIIGSNREHNSHPAGMRTHILVCLGACVIAMIQQEIAAQAINFAIHNKEIFSVIRADPARLICQVVSGIGFLGAGTIIVTRHNISGLTTAASLWAVAGLGIAIGMGYYTIAVISAIFVIVVLAFLKRAFRITPPIRRLEVKYVNKAETQKFVKGYFSEHKVNVLATAFSTERTNGEAVYKNIYRIEIPRKANYVDLIDDISANDNIRTVRVVTR</sequence>